<comment type="caution">
    <text evidence="2">The sequence shown here is derived from an EMBL/GenBank/DDBJ whole genome shotgun (WGS) entry which is preliminary data.</text>
</comment>
<organism evidence="2 3">
    <name type="scientific">Lysobacter korlensis</name>
    <dbReference type="NCBI Taxonomy" id="553636"/>
    <lineage>
        <taxon>Bacteria</taxon>
        <taxon>Pseudomonadati</taxon>
        <taxon>Pseudomonadota</taxon>
        <taxon>Gammaproteobacteria</taxon>
        <taxon>Lysobacterales</taxon>
        <taxon>Lysobacteraceae</taxon>
        <taxon>Lysobacter</taxon>
    </lineage>
</organism>
<accession>A0ABV6RHT6</accession>
<dbReference type="RefSeq" id="WP_386664252.1">
    <property type="nucleotide sequence ID" value="NZ_JBHLTG010000001.1"/>
</dbReference>
<name>A0ABV6RHT6_9GAMM</name>
<evidence type="ECO:0000313" key="3">
    <source>
        <dbReference type="Proteomes" id="UP001589896"/>
    </source>
</evidence>
<evidence type="ECO:0000256" key="1">
    <source>
        <dbReference type="SAM" id="MobiDB-lite"/>
    </source>
</evidence>
<dbReference type="Proteomes" id="UP001589896">
    <property type="component" value="Unassembled WGS sequence"/>
</dbReference>
<sequence>MDELVQIRREDRLKQGDHAGASQDVQSLLRACPKANTTRGVACRQKVCARFAGTDPACPALP</sequence>
<feature type="region of interest" description="Disordered" evidence="1">
    <location>
        <begin position="1"/>
        <end position="22"/>
    </location>
</feature>
<reference evidence="2 3" key="1">
    <citation type="submission" date="2024-09" db="EMBL/GenBank/DDBJ databases">
        <authorList>
            <person name="Sun Q."/>
            <person name="Mori K."/>
        </authorList>
    </citation>
    <scope>NUCLEOTIDE SEQUENCE [LARGE SCALE GENOMIC DNA]</scope>
    <source>
        <strain evidence="2 3">KCTC 23076</strain>
    </source>
</reference>
<keyword evidence="3" id="KW-1185">Reference proteome</keyword>
<gene>
    <name evidence="2" type="ORF">ACFFGH_01635</name>
</gene>
<proteinExistence type="predicted"/>
<feature type="compositionally biased region" description="Basic and acidic residues" evidence="1">
    <location>
        <begin position="1"/>
        <end position="17"/>
    </location>
</feature>
<dbReference type="EMBL" id="JBHLTG010000001">
    <property type="protein sequence ID" value="MFC0676552.1"/>
    <property type="molecule type" value="Genomic_DNA"/>
</dbReference>
<protein>
    <submittedName>
        <fullName evidence="2">Uncharacterized protein</fullName>
    </submittedName>
</protein>
<evidence type="ECO:0000313" key="2">
    <source>
        <dbReference type="EMBL" id="MFC0676552.1"/>
    </source>
</evidence>